<keyword evidence="9" id="KW-0828">Tyrosine catabolism</keyword>
<dbReference type="FunFam" id="3.90.850.10:FF:000009">
    <property type="entry name" value="Fumarylacetoacetase"/>
    <property type="match status" value="1"/>
</dbReference>
<evidence type="ECO:0000256" key="11">
    <source>
        <dbReference type="PIRSR" id="PIRSR605959-1"/>
    </source>
</evidence>
<accession>A0A3P1CPF2</accession>
<dbReference type="EC" id="3.7.1.2" evidence="4"/>
<feature type="binding site" evidence="12">
    <location>
        <position position="225"/>
    </location>
    <ligand>
        <name>substrate</name>
    </ligand>
</feature>
<dbReference type="InterPro" id="IPR036663">
    <property type="entry name" value="Fumarylacetoacetase_C_sf"/>
</dbReference>
<feature type="binding site" evidence="12">
    <location>
        <position position="331"/>
    </location>
    <ligand>
        <name>substrate</name>
    </ligand>
</feature>
<evidence type="ECO:0000256" key="4">
    <source>
        <dbReference type="ARBA" id="ARBA00012094"/>
    </source>
</evidence>
<feature type="binding site" evidence="13">
    <location>
        <position position="180"/>
    </location>
    <ligand>
        <name>Ca(2+)</name>
        <dbReference type="ChEBI" id="CHEBI:29108"/>
    </ligand>
</feature>
<feature type="binding site" evidence="13">
    <location>
        <position position="234"/>
    </location>
    <ligand>
        <name>Mg(2+)</name>
        <dbReference type="ChEBI" id="CHEBI:18420"/>
    </ligand>
</feature>
<comment type="cofactor">
    <cofactor evidence="2 13">
        <name>Mg(2+)</name>
        <dbReference type="ChEBI" id="CHEBI:18420"/>
    </cofactor>
</comment>
<evidence type="ECO:0000256" key="5">
    <source>
        <dbReference type="ARBA" id="ARBA00022723"/>
    </source>
</evidence>
<gene>
    <name evidence="16" type="primary">fahA</name>
    <name evidence="16" type="ORF">EHT87_11710</name>
</gene>
<evidence type="ECO:0000256" key="7">
    <source>
        <dbReference type="ARBA" id="ARBA00022837"/>
    </source>
</evidence>
<evidence type="ECO:0000259" key="15">
    <source>
        <dbReference type="Pfam" id="PF09298"/>
    </source>
</evidence>
<evidence type="ECO:0000256" key="1">
    <source>
        <dbReference type="ARBA" id="ARBA00001913"/>
    </source>
</evidence>
<feature type="binding site" evidence="13">
    <location>
        <position position="214"/>
    </location>
    <ligand>
        <name>Ca(2+)</name>
        <dbReference type="ChEBI" id="CHEBI:29108"/>
    </ligand>
</feature>
<evidence type="ECO:0000256" key="9">
    <source>
        <dbReference type="ARBA" id="ARBA00022878"/>
    </source>
</evidence>
<dbReference type="NCBIfam" id="TIGR01266">
    <property type="entry name" value="fum_ac_acetase"/>
    <property type="match status" value="1"/>
</dbReference>
<keyword evidence="5 13" id="KW-0479">Metal-binding</keyword>
<keyword evidence="7 13" id="KW-0106">Calcium</keyword>
<feature type="binding site" evidence="13">
    <location>
        <position position="108"/>
    </location>
    <ligand>
        <name>Ca(2+)</name>
        <dbReference type="ChEBI" id="CHEBI:29108"/>
    </ligand>
</feature>
<dbReference type="InterPro" id="IPR015377">
    <property type="entry name" value="Fumarylacetoacetase_N"/>
</dbReference>
<dbReference type="InterPro" id="IPR005959">
    <property type="entry name" value="Fumarylacetoacetase"/>
</dbReference>
<dbReference type="Pfam" id="PF01557">
    <property type="entry name" value="FAA_hydrolase"/>
    <property type="match status" value="1"/>
</dbReference>
<comment type="caution">
    <text evidence="16">The sequence shown here is derived from an EMBL/GenBank/DDBJ whole genome shotgun (WGS) entry which is preliminary data.</text>
</comment>
<dbReference type="GO" id="GO:0006572">
    <property type="term" value="P:L-tyrosine catabolic process"/>
    <property type="evidence" value="ECO:0007669"/>
    <property type="project" value="UniProtKB-KW"/>
</dbReference>
<comment type="pathway">
    <text evidence="3">Amino-acid degradation; L-phenylalanine degradation; acetoacetate and fumarate from L-phenylalanine: step 6/6.</text>
</comment>
<dbReference type="RefSeq" id="WP_124906807.1">
    <property type="nucleotide sequence ID" value="NZ_RQJP01000002.1"/>
</dbReference>
<dbReference type="EMBL" id="RQJP01000002">
    <property type="protein sequence ID" value="RRB15203.1"/>
    <property type="molecule type" value="Genomic_DNA"/>
</dbReference>
<proteinExistence type="predicted"/>
<evidence type="ECO:0000256" key="3">
    <source>
        <dbReference type="ARBA" id="ARBA00004782"/>
    </source>
</evidence>
<evidence type="ECO:0000256" key="10">
    <source>
        <dbReference type="ARBA" id="ARBA00023232"/>
    </source>
</evidence>
<dbReference type="SUPFAM" id="SSF56529">
    <property type="entry name" value="FAH"/>
    <property type="match status" value="1"/>
</dbReference>
<sequence length="393" mass="43482">MTLPYGIFSTGDSAPRVGVRLDNQILDLDMVGRLGFFDDLAFNRAVFQKPVLNEFMELGKPVCRAVRQRLIDLLTDPEKPLEAFANFVLIDAKATTLHLPIRIGDYTDFYASEEHASHVGRMFRPQAEPLLPNWKHLPVAYHGRASSIVVSDTPIKRPNGQFLGPDQQPVFGPSNALDFELELGIVIGKSSGLGEPVSVSEAEDHVFGFVLFNDWSARDIQRWEYQPLGPFLGKNFASSVSPWVVPLEALDAFRIDSPPQQPTPLPYLQSTGKNHFDIHLEVVLQTPDRPDDVVISRTNARHLYWNVAQLIAHHTVNGCNLNVGDLLATGTISGSAPDSYGSLLELSWNGTRPIHLPDGSTRTFLQDGDTVILRGWAGEKEVDFGEVRGIITA</sequence>
<dbReference type="Gene3D" id="3.90.850.10">
    <property type="entry name" value="Fumarylacetoacetase-like, C-terminal domain"/>
    <property type="match status" value="1"/>
</dbReference>
<evidence type="ECO:0000256" key="12">
    <source>
        <dbReference type="PIRSR" id="PIRSR605959-2"/>
    </source>
</evidence>
<feature type="binding site" evidence="13">
    <location>
        <position position="214"/>
    </location>
    <ligand>
        <name>Mg(2+)</name>
        <dbReference type="ChEBI" id="CHEBI:18420"/>
    </ligand>
</feature>
<dbReference type="InterPro" id="IPR036462">
    <property type="entry name" value="Fumarylacetoacetase_N_sf"/>
</dbReference>
<feature type="domain" description="Fumarylacetoacetase-like C-terminal" evidence="14">
    <location>
        <begin position="107"/>
        <end position="373"/>
    </location>
</feature>
<evidence type="ECO:0000313" key="16">
    <source>
        <dbReference type="EMBL" id="RRB15203.1"/>
    </source>
</evidence>
<feature type="binding site" evidence="12">
    <location>
        <position position="124"/>
    </location>
    <ligand>
        <name>substrate</name>
    </ligand>
</feature>
<dbReference type="GO" id="GO:0046872">
    <property type="term" value="F:metal ion binding"/>
    <property type="evidence" value="ECO:0007669"/>
    <property type="project" value="UniProtKB-KW"/>
</dbReference>
<dbReference type="Pfam" id="PF09298">
    <property type="entry name" value="FAA_hydrolase_N"/>
    <property type="match status" value="1"/>
</dbReference>
<feature type="domain" description="Fumarylacetoacetase N-terminal" evidence="15">
    <location>
        <begin position="3"/>
        <end position="100"/>
    </location>
</feature>
<evidence type="ECO:0000259" key="14">
    <source>
        <dbReference type="Pfam" id="PF01557"/>
    </source>
</evidence>
<evidence type="ECO:0000256" key="2">
    <source>
        <dbReference type="ARBA" id="ARBA00001946"/>
    </source>
</evidence>
<dbReference type="UniPathway" id="UPA00139">
    <property type="reaction ID" value="UER00341"/>
</dbReference>
<dbReference type="GO" id="GO:0004334">
    <property type="term" value="F:fumarylacetoacetase activity"/>
    <property type="evidence" value="ECO:0007669"/>
    <property type="project" value="UniProtKB-EC"/>
</dbReference>
<evidence type="ECO:0000256" key="13">
    <source>
        <dbReference type="PIRSR" id="PIRSR605959-3"/>
    </source>
</evidence>
<dbReference type="Gene3D" id="2.30.30.230">
    <property type="entry name" value="Fumarylacetoacetase, N-terminal domain"/>
    <property type="match status" value="1"/>
</dbReference>
<feature type="binding site" evidence="12">
    <location>
        <position position="110"/>
    </location>
    <ligand>
        <name>substrate</name>
    </ligand>
</feature>
<feature type="binding site" evidence="12">
    <location>
        <position position="221"/>
    </location>
    <ligand>
        <name>substrate</name>
    </ligand>
</feature>
<evidence type="ECO:0000313" key="17">
    <source>
        <dbReference type="Proteomes" id="UP000274271"/>
    </source>
</evidence>
<feature type="binding site" evidence="13">
    <location>
        <position position="238"/>
    </location>
    <ligand>
        <name>Mg(2+)</name>
        <dbReference type="ChEBI" id="CHEBI:18420"/>
    </ligand>
</feature>
<reference evidence="16 17" key="1">
    <citation type="submission" date="2018-11" db="EMBL/GenBank/DDBJ databases">
        <authorList>
            <person name="Zhou Z."/>
            <person name="Wang G."/>
        </authorList>
    </citation>
    <scope>NUCLEOTIDE SEQUENCE [LARGE SCALE GENOMIC DNA]</scope>
    <source>
        <strain evidence="16 17">KCTC42998</strain>
    </source>
</reference>
<keyword evidence="17" id="KW-1185">Reference proteome</keyword>
<dbReference type="InterPro" id="IPR011234">
    <property type="entry name" value="Fumarylacetoacetase-like_C"/>
</dbReference>
<keyword evidence="6 16" id="KW-0378">Hydrolase</keyword>
<dbReference type="AlphaFoldDB" id="A0A3P1CPF2"/>
<evidence type="ECO:0000256" key="8">
    <source>
        <dbReference type="ARBA" id="ARBA00022842"/>
    </source>
</evidence>
<keyword evidence="10" id="KW-0585">Phenylalanine catabolism</keyword>
<feature type="binding site" evidence="13">
    <location>
        <position position="182"/>
    </location>
    <ligand>
        <name>Ca(2+)</name>
        <dbReference type="ChEBI" id="CHEBI:29108"/>
    </ligand>
</feature>
<dbReference type="GO" id="GO:0006559">
    <property type="term" value="P:L-phenylalanine catabolic process"/>
    <property type="evidence" value="ECO:0007669"/>
    <property type="project" value="UniProtKB-UniPathway"/>
</dbReference>
<dbReference type="GO" id="GO:1902000">
    <property type="term" value="P:homogentisate catabolic process"/>
    <property type="evidence" value="ECO:0007669"/>
    <property type="project" value="TreeGrafter"/>
</dbReference>
<organism evidence="16 17">
    <name type="scientific">Larkinella knui</name>
    <dbReference type="NCBI Taxonomy" id="2025310"/>
    <lineage>
        <taxon>Bacteria</taxon>
        <taxon>Pseudomonadati</taxon>
        <taxon>Bacteroidota</taxon>
        <taxon>Cytophagia</taxon>
        <taxon>Cytophagales</taxon>
        <taxon>Spirosomataceae</taxon>
        <taxon>Larkinella</taxon>
    </lineage>
</organism>
<dbReference type="SUPFAM" id="SSF63433">
    <property type="entry name" value="Fumarylacetoacetate hydrolase, FAH, N-terminal domain"/>
    <property type="match status" value="1"/>
</dbReference>
<name>A0A3P1CPF2_9BACT</name>
<evidence type="ECO:0000256" key="6">
    <source>
        <dbReference type="ARBA" id="ARBA00022801"/>
    </source>
</evidence>
<protein>
    <recommendedName>
        <fullName evidence="4">fumarylacetoacetase</fullName>
        <ecNumber evidence="4">3.7.1.2</ecNumber>
    </recommendedName>
</protein>
<dbReference type="PANTHER" id="PTHR43069:SF2">
    <property type="entry name" value="FUMARYLACETOACETASE"/>
    <property type="match status" value="1"/>
</dbReference>
<comment type="cofactor">
    <cofactor evidence="1 13">
        <name>Ca(2+)</name>
        <dbReference type="ChEBI" id="CHEBI:29108"/>
    </cofactor>
</comment>
<feature type="active site" description="Proton acceptor" evidence="11">
    <location>
        <position position="115"/>
    </location>
</feature>
<dbReference type="Proteomes" id="UP000274271">
    <property type="component" value="Unassembled WGS sequence"/>
</dbReference>
<keyword evidence="8 13" id="KW-0460">Magnesium</keyword>
<dbReference type="OrthoDB" id="3766879at2"/>
<dbReference type="PANTHER" id="PTHR43069">
    <property type="entry name" value="FUMARYLACETOACETASE"/>
    <property type="match status" value="1"/>
</dbReference>